<dbReference type="EMBL" id="JACGCI010000053">
    <property type="protein sequence ID" value="KAF6750972.1"/>
    <property type="molecule type" value="Genomic_DNA"/>
</dbReference>
<gene>
    <name evidence="1" type="ORF">DFP72DRAFT_851227</name>
</gene>
<dbReference type="Proteomes" id="UP000521943">
    <property type="component" value="Unassembled WGS sequence"/>
</dbReference>
<comment type="caution">
    <text evidence="1">The sequence shown here is derived from an EMBL/GenBank/DDBJ whole genome shotgun (WGS) entry which is preliminary data.</text>
</comment>
<name>A0A8H6HRE7_9AGAR</name>
<accession>A0A8H6HRE7</accession>
<proteinExistence type="predicted"/>
<sequence length="293" mass="32134">MAPPFFLDHQKVCQARSVVEEGEGHRGEAPIETAVAASKLKGEKGNKALLATTTKSVTCSTTKVYITDPALRKWVLKNDPRCRIINAKIVRCIPCNRKITLEDVYYLSAWFRHIEKSATHQRREKEWAVGASIDRDTLFKKAPKMSDLPIELKNAVTETPAKEVSSDELADSEVPGVGEETIAEKEDVGVLKVTEEIVPEAVSVEVRKEAEEPIAAQAVEGSDDEESDNWLGFQYLHRHGATTASSSTGDMECQCTSLDGGCEHGPFSLCAKGSDCTVVVCTHHLEAAYLYIV</sequence>
<evidence type="ECO:0000313" key="1">
    <source>
        <dbReference type="EMBL" id="KAF6750972.1"/>
    </source>
</evidence>
<protein>
    <submittedName>
        <fullName evidence="1">Uncharacterized protein</fullName>
    </submittedName>
</protein>
<keyword evidence="2" id="KW-1185">Reference proteome</keyword>
<evidence type="ECO:0000313" key="2">
    <source>
        <dbReference type="Proteomes" id="UP000521943"/>
    </source>
</evidence>
<organism evidence="1 2">
    <name type="scientific">Ephemerocybe angulata</name>
    <dbReference type="NCBI Taxonomy" id="980116"/>
    <lineage>
        <taxon>Eukaryota</taxon>
        <taxon>Fungi</taxon>
        <taxon>Dikarya</taxon>
        <taxon>Basidiomycota</taxon>
        <taxon>Agaricomycotina</taxon>
        <taxon>Agaricomycetes</taxon>
        <taxon>Agaricomycetidae</taxon>
        <taxon>Agaricales</taxon>
        <taxon>Agaricineae</taxon>
        <taxon>Psathyrellaceae</taxon>
        <taxon>Ephemerocybe</taxon>
    </lineage>
</organism>
<dbReference type="AlphaFoldDB" id="A0A8H6HRE7"/>
<reference evidence="1 2" key="1">
    <citation type="submission" date="2020-07" db="EMBL/GenBank/DDBJ databases">
        <title>Comparative genomics of pyrophilous fungi reveals a link between fire events and developmental genes.</title>
        <authorList>
            <consortium name="DOE Joint Genome Institute"/>
            <person name="Steindorff A.S."/>
            <person name="Carver A."/>
            <person name="Calhoun S."/>
            <person name="Stillman K."/>
            <person name="Liu H."/>
            <person name="Lipzen A."/>
            <person name="Pangilinan J."/>
            <person name="Labutti K."/>
            <person name="Bruns T.D."/>
            <person name="Grigoriev I.V."/>
        </authorList>
    </citation>
    <scope>NUCLEOTIDE SEQUENCE [LARGE SCALE GENOMIC DNA]</scope>
    <source>
        <strain evidence="1 2">CBS 144469</strain>
    </source>
</reference>